<protein>
    <submittedName>
        <fullName evidence="3">Glycosyltransferase, group 1 family protein</fullName>
        <ecNumber evidence="3">2.4.-.-</ecNumber>
    </submittedName>
</protein>
<dbReference type="Pfam" id="PF13439">
    <property type="entry name" value="Glyco_transf_4"/>
    <property type="match status" value="1"/>
</dbReference>
<dbReference type="HOGENOM" id="CLU_009583_28_3_9"/>
<keyword evidence="1 3" id="KW-0808">Transferase</keyword>
<dbReference type="GO" id="GO:0009103">
    <property type="term" value="P:lipopolysaccharide biosynthetic process"/>
    <property type="evidence" value="ECO:0007669"/>
    <property type="project" value="TreeGrafter"/>
</dbReference>
<evidence type="ECO:0000313" key="3">
    <source>
        <dbReference type="EMBL" id="EDS20139.1"/>
    </source>
</evidence>
<dbReference type="RefSeq" id="WP_003534750.1">
    <property type="nucleotide sequence ID" value="NZ_CP036346.1"/>
</dbReference>
<dbReference type="EC" id="2.4.-.-" evidence="3"/>
<dbReference type="AlphaFoldDB" id="B0N0E7"/>
<dbReference type="Pfam" id="PF13692">
    <property type="entry name" value="Glyco_trans_1_4"/>
    <property type="match status" value="1"/>
</dbReference>
<comment type="caution">
    <text evidence="3">The sequence shown here is derived from an EMBL/GenBank/DDBJ whole genome shotgun (WGS) entry which is preliminary data.</text>
</comment>
<evidence type="ECO:0000259" key="2">
    <source>
        <dbReference type="Pfam" id="PF13439"/>
    </source>
</evidence>
<dbReference type="eggNOG" id="COG0297">
    <property type="taxonomic scope" value="Bacteria"/>
</dbReference>
<dbReference type="Proteomes" id="UP000005798">
    <property type="component" value="Unassembled WGS sequence"/>
</dbReference>
<dbReference type="InterPro" id="IPR028098">
    <property type="entry name" value="Glyco_trans_4-like_N"/>
</dbReference>
<keyword evidence="3" id="KW-0328">Glycosyltransferase</keyword>
<gene>
    <name evidence="3" type="ORF">CLORAM_00232</name>
</gene>
<dbReference type="SUPFAM" id="SSF53756">
    <property type="entry name" value="UDP-Glycosyltransferase/glycogen phosphorylase"/>
    <property type="match status" value="1"/>
</dbReference>
<evidence type="ECO:0000256" key="1">
    <source>
        <dbReference type="ARBA" id="ARBA00022679"/>
    </source>
</evidence>
<dbReference type="EMBL" id="ABFX02000002">
    <property type="protein sequence ID" value="EDS20139.1"/>
    <property type="molecule type" value="Genomic_DNA"/>
</dbReference>
<evidence type="ECO:0000313" key="4">
    <source>
        <dbReference type="Proteomes" id="UP000005798"/>
    </source>
</evidence>
<keyword evidence="4" id="KW-1185">Reference proteome</keyword>
<dbReference type="Gene3D" id="3.40.50.2000">
    <property type="entry name" value="Glycogen Phosphorylase B"/>
    <property type="match status" value="2"/>
</dbReference>
<organism evidence="3 4">
    <name type="scientific">Thomasclavelia ramosa DSM 1402</name>
    <dbReference type="NCBI Taxonomy" id="445974"/>
    <lineage>
        <taxon>Bacteria</taxon>
        <taxon>Bacillati</taxon>
        <taxon>Bacillota</taxon>
        <taxon>Erysipelotrichia</taxon>
        <taxon>Erysipelotrichales</taxon>
        <taxon>Coprobacillaceae</taxon>
        <taxon>Thomasclavelia</taxon>
    </lineage>
</organism>
<accession>B0N0E7</accession>
<dbReference type="PANTHER" id="PTHR46401:SF2">
    <property type="entry name" value="GLYCOSYLTRANSFERASE WBBK-RELATED"/>
    <property type="match status" value="1"/>
</dbReference>
<dbReference type="PANTHER" id="PTHR46401">
    <property type="entry name" value="GLYCOSYLTRANSFERASE WBBK-RELATED"/>
    <property type="match status" value="1"/>
</dbReference>
<reference evidence="3" key="1">
    <citation type="submission" date="2007-11" db="EMBL/GenBank/DDBJ databases">
        <authorList>
            <person name="Fulton L."/>
            <person name="Clifton S."/>
            <person name="Fulton B."/>
            <person name="Xu J."/>
            <person name="Minx P."/>
            <person name="Pepin K.H."/>
            <person name="Johnson M."/>
            <person name="Thiruvilangam P."/>
            <person name="Bhonagiri V."/>
            <person name="Nash W.E."/>
            <person name="Mardis E.R."/>
            <person name="Wilson R.K."/>
        </authorList>
    </citation>
    <scope>NUCLEOTIDE SEQUENCE [LARGE SCALE GENOMIC DNA]</scope>
    <source>
        <strain evidence="3">DSM 1402</strain>
    </source>
</reference>
<feature type="domain" description="Glycosyltransferase subfamily 4-like N-terminal" evidence="2">
    <location>
        <begin position="75"/>
        <end position="215"/>
    </location>
</feature>
<name>B0N0E7_9FIRM</name>
<reference evidence="3" key="2">
    <citation type="submission" date="2014-06" db="EMBL/GenBank/DDBJ databases">
        <title>Draft genome sequence of Clostridium ramosum(DSM 1402).</title>
        <authorList>
            <person name="Sudarsanam P."/>
            <person name="Ley R."/>
            <person name="Guruge J."/>
            <person name="Turnbaugh P.J."/>
            <person name="Mahowald M."/>
            <person name="Liep D."/>
            <person name="Gordon J."/>
        </authorList>
    </citation>
    <scope>NUCLEOTIDE SEQUENCE</scope>
    <source>
        <strain evidence="3">DSM 1402</strain>
    </source>
</reference>
<dbReference type="GO" id="GO:0016757">
    <property type="term" value="F:glycosyltransferase activity"/>
    <property type="evidence" value="ECO:0007669"/>
    <property type="project" value="UniProtKB-KW"/>
</dbReference>
<proteinExistence type="predicted"/>
<sequence length="396" mass="45540">MKILQINLGNYGSTGKIMMGIEKSSNNNNTFCMVYPNTKNNVEYSGDKILISGIISRKVNHFLEKCTGFQGCFSILKTHTLISNIKKYDPDIIHLHNIHGIEINYPLLFKYIKKNKIKIIWTLHDCWSFTGQCPHFTIIKCDKWKTGCFKCPQYKEYPEAFVDRTKMMWKLKRKWFNNVENMTIVTPSIWLSNLVKESYLKNYPVQVINNGIDLSIFKPRKSEFKTIMGLEGKKIILGVSFTWGKKKGLDVFYDLSKIINDDYVIVLVGLNNVDELKDYENIYAIPRTNNQIELAEIYTSADVFVNPTREDNFPTVNIESLACGTPVVTFNTGGSPEIIDSSCGLVVECDDLEKLKNTIVDITSLKKTLENSCVSRAHCFNMYDKFKDYLKLYDTV</sequence>